<dbReference type="GO" id="GO:0043709">
    <property type="term" value="P:cell adhesion involved in single-species biofilm formation"/>
    <property type="evidence" value="ECO:0007669"/>
    <property type="project" value="TreeGrafter"/>
</dbReference>
<organism evidence="7 8">
    <name type="scientific">Vibrio europaeus</name>
    <dbReference type="NCBI Taxonomy" id="300876"/>
    <lineage>
        <taxon>Bacteria</taxon>
        <taxon>Pseudomonadati</taxon>
        <taxon>Pseudomonadota</taxon>
        <taxon>Gammaproteobacteria</taxon>
        <taxon>Vibrionales</taxon>
        <taxon>Vibrionaceae</taxon>
        <taxon>Vibrio</taxon>
        <taxon>Vibrio oreintalis group</taxon>
    </lineage>
</organism>
<evidence type="ECO:0000259" key="5">
    <source>
        <dbReference type="PROSITE" id="PS50887"/>
    </source>
</evidence>
<dbReference type="GeneID" id="78075847"/>
<dbReference type="Proteomes" id="UP001150001">
    <property type="component" value="Unassembled WGS sequence"/>
</dbReference>
<dbReference type="Gene3D" id="3.30.70.270">
    <property type="match status" value="1"/>
</dbReference>
<comment type="catalytic activity">
    <reaction evidence="2">
        <text>2 GTP = 3',3'-c-di-GMP + 2 diphosphate</text>
        <dbReference type="Rhea" id="RHEA:24898"/>
        <dbReference type="ChEBI" id="CHEBI:33019"/>
        <dbReference type="ChEBI" id="CHEBI:37565"/>
        <dbReference type="ChEBI" id="CHEBI:58805"/>
        <dbReference type="EC" id="2.7.7.65"/>
    </reaction>
</comment>
<dbReference type="GO" id="GO:0000160">
    <property type="term" value="P:phosphorelay signal transduction system"/>
    <property type="evidence" value="ECO:0007669"/>
    <property type="project" value="InterPro"/>
</dbReference>
<keyword evidence="6" id="KW-0548">Nucleotidyltransferase</keyword>
<dbReference type="PROSITE" id="PS51257">
    <property type="entry name" value="PROKAR_LIPOPROTEIN"/>
    <property type="match status" value="1"/>
</dbReference>
<feature type="domain" description="Response regulatory" evidence="4">
    <location>
        <begin position="4"/>
        <end position="117"/>
    </location>
</feature>
<dbReference type="PROSITE" id="PS50110">
    <property type="entry name" value="RESPONSE_REGULATORY"/>
    <property type="match status" value="2"/>
</dbReference>
<dbReference type="GO" id="GO:0052621">
    <property type="term" value="F:diguanylate cyclase activity"/>
    <property type="evidence" value="ECO:0007669"/>
    <property type="project" value="UniProtKB-EC"/>
</dbReference>
<dbReference type="PROSITE" id="PS50887">
    <property type="entry name" value="GGDEF"/>
    <property type="match status" value="1"/>
</dbReference>
<name>A0A178JII0_9VIBR</name>
<dbReference type="GO" id="GO:0005886">
    <property type="term" value="C:plasma membrane"/>
    <property type="evidence" value="ECO:0007669"/>
    <property type="project" value="TreeGrafter"/>
</dbReference>
<evidence type="ECO:0000313" key="9">
    <source>
        <dbReference type="Proteomes" id="UP001150001"/>
    </source>
</evidence>
<feature type="modified residue" description="4-aspartylphosphate" evidence="3">
    <location>
        <position position="175"/>
    </location>
</feature>
<dbReference type="InterPro" id="IPR001789">
    <property type="entry name" value="Sig_transdc_resp-reg_receiver"/>
</dbReference>
<proteinExistence type="predicted"/>
<dbReference type="PANTHER" id="PTHR45138:SF9">
    <property type="entry name" value="DIGUANYLATE CYCLASE DGCM-RELATED"/>
    <property type="match status" value="1"/>
</dbReference>
<dbReference type="AlphaFoldDB" id="A0A178JII0"/>
<dbReference type="PANTHER" id="PTHR45138">
    <property type="entry name" value="REGULATORY COMPONENTS OF SENSORY TRANSDUCTION SYSTEM"/>
    <property type="match status" value="1"/>
</dbReference>
<evidence type="ECO:0000313" key="7">
    <source>
        <dbReference type="EMBL" id="OAN01247.1"/>
    </source>
</evidence>
<dbReference type="InterPro" id="IPR011006">
    <property type="entry name" value="CheY-like_superfamily"/>
</dbReference>
<dbReference type="GO" id="GO:1902201">
    <property type="term" value="P:negative regulation of bacterial-type flagellum-dependent cell motility"/>
    <property type="evidence" value="ECO:0007669"/>
    <property type="project" value="TreeGrafter"/>
</dbReference>
<dbReference type="RefSeq" id="WP_069667080.1">
    <property type="nucleotide sequence ID" value="NZ_JAPFIM010000014.1"/>
</dbReference>
<dbReference type="InterPro" id="IPR029787">
    <property type="entry name" value="Nucleotide_cyclase"/>
</dbReference>
<dbReference type="Pfam" id="PF00990">
    <property type="entry name" value="GGDEF"/>
    <property type="match status" value="1"/>
</dbReference>
<dbReference type="EMBL" id="LUAX01000001">
    <property type="protein sequence ID" value="OAN01247.1"/>
    <property type="molecule type" value="Genomic_DNA"/>
</dbReference>
<feature type="domain" description="GGDEF" evidence="5">
    <location>
        <begin position="278"/>
        <end position="404"/>
    </location>
</feature>
<evidence type="ECO:0000256" key="3">
    <source>
        <dbReference type="PROSITE-ProRule" id="PRU00169"/>
    </source>
</evidence>
<evidence type="ECO:0000313" key="8">
    <source>
        <dbReference type="Proteomes" id="UP000094761"/>
    </source>
</evidence>
<dbReference type="EMBL" id="JAPFIT010000017">
    <property type="protein sequence ID" value="MDC5741012.1"/>
    <property type="molecule type" value="Genomic_DNA"/>
</dbReference>
<evidence type="ECO:0000256" key="2">
    <source>
        <dbReference type="ARBA" id="ARBA00034247"/>
    </source>
</evidence>
<dbReference type="CDD" id="cd01949">
    <property type="entry name" value="GGDEF"/>
    <property type="match status" value="1"/>
</dbReference>
<protein>
    <recommendedName>
        <fullName evidence="1">diguanylate cyclase</fullName>
        <ecNumber evidence="1">2.7.7.65</ecNumber>
    </recommendedName>
</protein>
<dbReference type="InterPro" id="IPR000160">
    <property type="entry name" value="GGDEF_dom"/>
</dbReference>
<comment type="caution">
    <text evidence="7">The sequence shown here is derived from an EMBL/GenBank/DDBJ whole genome shotgun (WGS) entry which is preliminary data.</text>
</comment>
<dbReference type="Gene3D" id="3.40.50.2300">
    <property type="match status" value="2"/>
</dbReference>
<dbReference type="SMART" id="SM00448">
    <property type="entry name" value="REC"/>
    <property type="match status" value="2"/>
</dbReference>
<feature type="modified residue" description="4-aspartylphosphate" evidence="3">
    <location>
        <position position="54"/>
    </location>
</feature>
<evidence type="ECO:0000256" key="1">
    <source>
        <dbReference type="ARBA" id="ARBA00012528"/>
    </source>
</evidence>
<keyword evidence="6" id="KW-0808">Transferase</keyword>
<dbReference type="InterPro" id="IPR043128">
    <property type="entry name" value="Rev_trsase/Diguanyl_cyclase"/>
</dbReference>
<dbReference type="SUPFAM" id="SSF55073">
    <property type="entry name" value="Nucleotide cyclase"/>
    <property type="match status" value="1"/>
</dbReference>
<dbReference type="Proteomes" id="UP000094761">
    <property type="component" value="Unassembled WGS sequence"/>
</dbReference>
<dbReference type="SUPFAM" id="SSF52172">
    <property type="entry name" value="CheY-like"/>
    <property type="match status" value="2"/>
</dbReference>
<dbReference type="NCBIfam" id="TIGR00254">
    <property type="entry name" value="GGDEF"/>
    <property type="match status" value="1"/>
</dbReference>
<dbReference type="EC" id="2.7.7.65" evidence="1"/>
<reference evidence="6" key="2">
    <citation type="submission" date="2022-11" db="EMBL/GenBank/DDBJ databases">
        <title>Role of the vibriolysin VemA secreted by the emergent pathogen Vibrio europaeus in the colonization of Manila clam mucus.</title>
        <authorList>
            <person name="Martinez C."/>
            <person name="Rodriguez S."/>
            <person name="Vences A."/>
            <person name="Barja J.L."/>
            <person name="Toranzo A.E."/>
            <person name="Dubert J."/>
        </authorList>
    </citation>
    <scope>NUCLEOTIDE SEQUENCE</scope>
    <source>
        <strain evidence="6">3454</strain>
    </source>
</reference>
<dbReference type="SMART" id="SM00267">
    <property type="entry name" value="GGDEF"/>
    <property type="match status" value="1"/>
</dbReference>
<reference evidence="7 8" key="1">
    <citation type="submission" date="2016-03" db="EMBL/GenBank/DDBJ databases">
        <title>Draft genome sequence of the Vibrio tubiashii subs. europaeus.</title>
        <authorList>
            <person name="Spinard E."/>
            <person name="Dubert J."/>
            <person name="Nelson D.R."/>
            <person name="Barja J.L."/>
        </authorList>
    </citation>
    <scope>NUCLEOTIDE SEQUENCE [LARGE SCALE GENOMIC DNA]</scope>
    <source>
        <strain evidence="8">PP-638</strain>
        <strain evidence="7">PP2-638</strain>
    </source>
</reference>
<evidence type="ECO:0000259" key="4">
    <source>
        <dbReference type="PROSITE" id="PS50110"/>
    </source>
</evidence>
<gene>
    <name evidence="7" type="ORF">AZ468_09100</name>
    <name evidence="6" type="ORF">OPW20_13105</name>
</gene>
<accession>A0A178JII0</accession>
<dbReference type="InterPro" id="IPR050469">
    <property type="entry name" value="Diguanylate_Cyclase"/>
</dbReference>
<feature type="domain" description="Response regulatory" evidence="4">
    <location>
        <begin position="125"/>
        <end position="242"/>
    </location>
</feature>
<evidence type="ECO:0000313" key="6">
    <source>
        <dbReference type="EMBL" id="MDC5741012.1"/>
    </source>
</evidence>
<sequence length="404" mass="45837">MNNKVLVVEDSRAYQKYLNQQLTAIGCQVYCAETLAEAKQLLQQHREFRFAVLDYCLPDAEDGEVIDLVLEHQHKVIVLTATFNDEARERFFAKGVVDYLLKNSMASVSYLIPLAKRLLNNDRHHALVVDDSPTVRRHVTQLLEHQYIKTTQAENGLIGLEKLKQDPTITFVITDHDMPEKDGITMIQEMRQSHDNNSLGIIGLSGSDSKTLTAQFLKAGANDFLTKPFNQEEFYCRVHQLLNMREATEELYKLANQDALTGLWNRRFLFAQACSACTDRCIAMLDIDHFKAVNDTYGHDGGDAALKVIANILKIYFPDEVVARFGGEEFCIQSHIPFDDFITRIENVRLRIEKTLIKHDSKSIQLTVSIGVCNSNASLNEQIKLADDRLYEAKAAGRNCTIYS</sequence>
<keyword evidence="3" id="KW-0597">Phosphoprotein</keyword>
<dbReference type="OrthoDB" id="9812260at2"/>
<dbReference type="Pfam" id="PF00072">
    <property type="entry name" value="Response_reg"/>
    <property type="match status" value="2"/>
</dbReference>
<keyword evidence="9" id="KW-1185">Reference proteome</keyword>